<evidence type="ECO:0000259" key="24">
    <source>
        <dbReference type="PROSITE" id="PS50110"/>
    </source>
</evidence>
<evidence type="ECO:0000256" key="4">
    <source>
        <dbReference type="ARBA" id="ARBA00006402"/>
    </source>
</evidence>
<dbReference type="GO" id="GO:0051539">
    <property type="term" value="F:4 iron, 4 sulfur cluster binding"/>
    <property type="evidence" value="ECO:0007669"/>
    <property type="project" value="UniProtKB-KW"/>
</dbReference>
<dbReference type="InterPro" id="IPR005467">
    <property type="entry name" value="His_kinase_dom"/>
</dbReference>
<feature type="transmembrane region" description="Helical" evidence="22">
    <location>
        <begin position="214"/>
        <end position="231"/>
    </location>
</feature>
<keyword evidence="8" id="KW-0963">Cytoplasm</keyword>
<dbReference type="InterPro" id="IPR011712">
    <property type="entry name" value="Sig_transdc_His_kin_sub3_dim/P"/>
</dbReference>
<dbReference type="PRINTS" id="PR00344">
    <property type="entry name" value="BCTRLSENSOR"/>
</dbReference>
<dbReference type="Gene3D" id="1.10.287.130">
    <property type="match status" value="1"/>
</dbReference>
<dbReference type="InterPro" id="IPR003594">
    <property type="entry name" value="HATPase_dom"/>
</dbReference>
<evidence type="ECO:0000256" key="20">
    <source>
        <dbReference type="ARBA" id="ARBA00074306"/>
    </source>
</evidence>
<dbReference type="EC" id="2.7.13.3" evidence="5"/>
<evidence type="ECO:0000256" key="13">
    <source>
        <dbReference type="ARBA" id="ARBA00022777"/>
    </source>
</evidence>
<dbReference type="InterPro" id="IPR003661">
    <property type="entry name" value="HisK_dim/P_dom"/>
</dbReference>
<gene>
    <name evidence="25" type="ORF">ICC18_21095</name>
</gene>
<dbReference type="GO" id="GO:0005524">
    <property type="term" value="F:ATP binding"/>
    <property type="evidence" value="ECO:0007669"/>
    <property type="project" value="UniProtKB-KW"/>
</dbReference>
<dbReference type="GO" id="GO:0009927">
    <property type="term" value="F:histidine phosphotransfer kinase activity"/>
    <property type="evidence" value="ECO:0007669"/>
    <property type="project" value="TreeGrafter"/>
</dbReference>
<keyword evidence="16" id="KW-0902">Two-component regulatory system</keyword>
<feature type="transmembrane region" description="Helical" evidence="22">
    <location>
        <begin position="251"/>
        <end position="269"/>
    </location>
</feature>
<keyword evidence="22" id="KW-0472">Membrane</keyword>
<evidence type="ECO:0000256" key="6">
    <source>
        <dbReference type="ARBA" id="ARBA00017322"/>
    </source>
</evidence>
<dbReference type="SMART" id="SM00388">
    <property type="entry name" value="HisKA"/>
    <property type="match status" value="1"/>
</dbReference>
<feature type="transmembrane region" description="Helical" evidence="22">
    <location>
        <begin position="639"/>
        <end position="658"/>
    </location>
</feature>
<dbReference type="Gene3D" id="1.20.5.1930">
    <property type="match status" value="1"/>
</dbReference>
<dbReference type="GO" id="GO:0000155">
    <property type="term" value="F:phosphorelay sensor kinase activity"/>
    <property type="evidence" value="ECO:0007669"/>
    <property type="project" value="InterPro"/>
</dbReference>
<dbReference type="Pfam" id="PF00512">
    <property type="entry name" value="HisKA"/>
    <property type="match status" value="1"/>
</dbReference>
<keyword evidence="7" id="KW-0004">4Fe-4S</keyword>
<protein>
    <recommendedName>
        <fullName evidence="20">Circadian input-output histidine kinase CikA</fullName>
        <ecNumber evidence="5">2.7.13.3</ecNumber>
    </recommendedName>
    <alternativeName>
        <fullName evidence="19">Nitrogen regulation protein B</fullName>
    </alternativeName>
    <alternativeName>
        <fullName evidence="6">Oxygen sensor histidine kinase NreB</fullName>
    </alternativeName>
</protein>
<dbReference type="InterPro" id="IPR036097">
    <property type="entry name" value="HisK_dim/P_sf"/>
</dbReference>
<evidence type="ECO:0000313" key="25">
    <source>
        <dbReference type="EMBL" id="MBD0382618.1"/>
    </source>
</evidence>
<keyword evidence="10" id="KW-0808">Transferase</keyword>
<evidence type="ECO:0000313" key="26">
    <source>
        <dbReference type="Proteomes" id="UP000650466"/>
    </source>
</evidence>
<keyword evidence="14" id="KW-0067">ATP-binding</keyword>
<dbReference type="CDD" id="cd00082">
    <property type="entry name" value="HisKA"/>
    <property type="match status" value="1"/>
</dbReference>
<dbReference type="GO" id="GO:0046983">
    <property type="term" value="F:protein dimerization activity"/>
    <property type="evidence" value="ECO:0007669"/>
    <property type="project" value="InterPro"/>
</dbReference>
<feature type="transmembrane region" description="Helical" evidence="22">
    <location>
        <begin position="281"/>
        <end position="301"/>
    </location>
</feature>
<dbReference type="Pfam" id="PF02518">
    <property type="entry name" value="HATPase_c"/>
    <property type="match status" value="1"/>
</dbReference>
<feature type="transmembrane region" description="Helical" evidence="22">
    <location>
        <begin position="189"/>
        <end position="207"/>
    </location>
</feature>
<keyword evidence="9 21" id="KW-0597">Phosphoprotein</keyword>
<dbReference type="InterPro" id="IPR011623">
    <property type="entry name" value="7TMR_DISM_rcpt_extracell_dom1"/>
</dbReference>
<evidence type="ECO:0000259" key="23">
    <source>
        <dbReference type="PROSITE" id="PS50109"/>
    </source>
</evidence>
<dbReference type="GO" id="GO:0046872">
    <property type="term" value="F:metal ion binding"/>
    <property type="evidence" value="ECO:0007669"/>
    <property type="project" value="UniProtKB-KW"/>
</dbReference>
<evidence type="ECO:0000256" key="11">
    <source>
        <dbReference type="ARBA" id="ARBA00022723"/>
    </source>
</evidence>
<dbReference type="SUPFAM" id="SSF55874">
    <property type="entry name" value="ATPase domain of HSP90 chaperone/DNA topoisomerase II/histidine kinase"/>
    <property type="match status" value="2"/>
</dbReference>
<feature type="transmembrane region" description="Helical" evidence="22">
    <location>
        <begin position="388"/>
        <end position="407"/>
    </location>
</feature>
<dbReference type="Pfam" id="PF07730">
    <property type="entry name" value="HisKA_3"/>
    <property type="match status" value="1"/>
</dbReference>
<dbReference type="GO" id="GO:0005737">
    <property type="term" value="C:cytoplasm"/>
    <property type="evidence" value="ECO:0007669"/>
    <property type="project" value="UniProtKB-SubCell"/>
</dbReference>
<feature type="transmembrane region" description="Helical" evidence="22">
    <location>
        <begin position="307"/>
        <end position="327"/>
    </location>
</feature>
<comment type="caution">
    <text evidence="25">The sequence shown here is derived from an EMBL/GenBank/DDBJ whole genome shotgun (WGS) entry which is preliminary data.</text>
</comment>
<feature type="transmembrane region" description="Helical" evidence="22">
    <location>
        <begin position="347"/>
        <end position="368"/>
    </location>
</feature>
<dbReference type="SMART" id="SM00448">
    <property type="entry name" value="REC"/>
    <property type="match status" value="1"/>
</dbReference>
<feature type="modified residue" description="4-aspartylphosphate" evidence="21">
    <location>
        <position position="751"/>
    </location>
</feature>
<dbReference type="AlphaFoldDB" id="A0A926QL96"/>
<dbReference type="RefSeq" id="WP_188176417.1">
    <property type="nucleotide sequence ID" value="NZ_JACVVD010000008.1"/>
</dbReference>
<evidence type="ECO:0000256" key="21">
    <source>
        <dbReference type="PROSITE-ProRule" id="PRU00169"/>
    </source>
</evidence>
<evidence type="ECO:0000256" key="18">
    <source>
        <dbReference type="ARBA" id="ARBA00024827"/>
    </source>
</evidence>
<feature type="domain" description="Histidine kinase" evidence="23">
    <location>
        <begin position="441"/>
        <end position="659"/>
    </location>
</feature>
<dbReference type="CDD" id="cd16922">
    <property type="entry name" value="HATPase_EvgS-ArcB-TorS-like"/>
    <property type="match status" value="1"/>
</dbReference>
<dbReference type="PROSITE" id="PS50109">
    <property type="entry name" value="HIS_KIN"/>
    <property type="match status" value="1"/>
</dbReference>
<evidence type="ECO:0000256" key="7">
    <source>
        <dbReference type="ARBA" id="ARBA00022485"/>
    </source>
</evidence>
<comment type="function">
    <text evidence="18">Member of the two-component regulatory system NreB/NreC involved in the control of dissimilatory nitrate/nitrite reduction in response to oxygen. NreB functions as a direct oxygen sensor histidine kinase which is autophosphorylated, in the absence of oxygen, probably at the conserved histidine residue, and transfers its phosphate group probably to a conserved aspartate residue of NreC. NreB/NreC activates the expression of the nitrate (narGHJI) and nitrite (nir) reductase operons, as well as the putative nitrate transporter gene narT.</text>
</comment>
<evidence type="ECO:0000256" key="10">
    <source>
        <dbReference type="ARBA" id="ARBA00022679"/>
    </source>
</evidence>
<reference evidence="25" key="1">
    <citation type="submission" date="2020-09" db="EMBL/GenBank/DDBJ databases">
        <title>Draft Genome Sequence of Paenibacillus sp. WST5.</title>
        <authorList>
            <person name="Bao Z."/>
        </authorList>
    </citation>
    <scope>NUCLEOTIDE SEQUENCE</scope>
    <source>
        <strain evidence="25">WST5</strain>
    </source>
</reference>
<dbReference type="InterPro" id="IPR004358">
    <property type="entry name" value="Sig_transdc_His_kin-like_C"/>
</dbReference>
<dbReference type="Pfam" id="PF07695">
    <property type="entry name" value="7TMR-DISM_7TM"/>
    <property type="match status" value="1"/>
</dbReference>
<keyword evidence="12" id="KW-0547">Nucleotide-binding</keyword>
<evidence type="ECO:0000256" key="22">
    <source>
        <dbReference type="SAM" id="Phobius"/>
    </source>
</evidence>
<keyword evidence="22" id="KW-1133">Transmembrane helix</keyword>
<dbReference type="Gene3D" id="3.40.50.2300">
    <property type="match status" value="1"/>
</dbReference>
<sequence length="1055" mass="119017">MNYRRMLAPILLLLCISGCIVLPLLVHTPYPESSKDLAELVTNWELAIPSREWPSESSSSQRPTKPGNWRPLAEQAIWMKQNHYTGEYWLRKKMPDHTWRDPHLFVTGQKYFELYMNAEKIYSYNINQQNKRVNEQFHWSLIPLKPDLGGKTLYVRGYKDRMNPIIGTYIIGNATDLNAMMIKQDSVKLILSVLFFVFGIGSLCLYVASREEKVYLYFCAFSLLLVCGSVSRTHLAQWLGDIPFTAYLQDLFMPFGLIALFFLMQAISSTRRTKTETTQKFAISIILIFSLLCLAVAWADPNLYRSLYVYGFPYVFVVAFIVSFWNLRRIQKRSTSRKRREIRILSFGYSVIALLILFHLINEFVTPLSGAFRKMFPLLSQYWQDDQIFMSAFIFDMCLCAVLLMRFMETHRRARESAATLALKNEKLQAMDLLKDEFLAKTSHELRMPLGGIIGITEAMLDGAAGPINPGISDRLSLIIHSGQRLSSIINDILDYSKLKHRDVQLHIKKAGIQQIADVVLGVLKPKADQKNIAIINDIPDALPYIAADEDRLRQVLSNLIGNAIKFTQEGHVRITTEVANGFLAVSVSDTGIGIAEEYLESIFLSFDQGPPTISNRYGGTGLGLTISKQFIELHGGTIQVLSTLGVGSIFIFTIPLWQGEPDISIEGQIDSSAPVMNLPDDQAHLRSVPLEPRPMNPQKPIILVVDDEPINLEVAAAYLGKENLVIKAKDAFTALLWIKEYGKPDLVLSDVMMPDMTGYELCSYLRHTYNTAELPILLLTAKDQTKDMAHGFDAGANDYLKKPVAKQELLARVHLHLELSRLNHSLEEQVRLRTAELEQTYRQLQSSMNETLEALGEVAIWEERNRIAQDIHDILGHKLTGTIVQIEAAKRLMSKNPETALQKLELAQETVRKGLDDIRVAVRMMKDDIGKELSSSLIELIEETAEMTGVTIEYDIGELPDLDAMQKKVIYHALQEGLTNGIKHGKSSLFFFKLEYESDWVSFLLMDDGVPYTESPLGFGLTAMKEKVQHLGGTIRIGSASSGGCELGIMMPAR</sequence>
<dbReference type="CDD" id="cd16917">
    <property type="entry name" value="HATPase_UhpB-NarQ-NarX-like"/>
    <property type="match status" value="1"/>
</dbReference>
<name>A0A926QL96_9BACL</name>
<proteinExistence type="inferred from homology"/>
<evidence type="ECO:0000256" key="1">
    <source>
        <dbReference type="ARBA" id="ARBA00000085"/>
    </source>
</evidence>
<feature type="domain" description="Response regulatory" evidence="24">
    <location>
        <begin position="702"/>
        <end position="818"/>
    </location>
</feature>
<keyword evidence="15" id="KW-0408">Iron</keyword>
<evidence type="ECO:0000256" key="19">
    <source>
        <dbReference type="ARBA" id="ARBA00030800"/>
    </source>
</evidence>
<evidence type="ECO:0000256" key="9">
    <source>
        <dbReference type="ARBA" id="ARBA00022553"/>
    </source>
</evidence>
<keyword evidence="22" id="KW-0812">Transmembrane</keyword>
<dbReference type="Proteomes" id="UP000650466">
    <property type="component" value="Unassembled WGS sequence"/>
</dbReference>
<keyword evidence="26" id="KW-1185">Reference proteome</keyword>
<dbReference type="Gene3D" id="3.30.565.10">
    <property type="entry name" value="Histidine kinase-like ATPase, C-terminal domain"/>
    <property type="match status" value="2"/>
</dbReference>
<evidence type="ECO:0000256" key="16">
    <source>
        <dbReference type="ARBA" id="ARBA00023012"/>
    </source>
</evidence>
<evidence type="ECO:0000256" key="15">
    <source>
        <dbReference type="ARBA" id="ARBA00023004"/>
    </source>
</evidence>
<evidence type="ECO:0000256" key="2">
    <source>
        <dbReference type="ARBA" id="ARBA00001966"/>
    </source>
</evidence>
<evidence type="ECO:0000256" key="12">
    <source>
        <dbReference type="ARBA" id="ARBA00022741"/>
    </source>
</evidence>
<comment type="catalytic activity">
    <reaction evidence="1">
        <text>ATP + protein L-histidine = ADP + protein N-phospho-L-histidine.</text>
        <dbReference type="EC" id="2.7.13.3"/>
    </reaction>
</comment>
<comment type="subcellular location">
    <subcellularLocation>
        <location evidence="3">Cytoplasm</location>
    </subcellularLocation>
</comment>
<keyword evidence="11" id="KW-0479">Metal-binding</keyword>
<keyword evidence="17" id="KW-0411">Iron-sulfur</keyword>
<evidence type="ECO:0000256" key="17">
    <source>
        <dbReference type="ARBA" id="ARBA00023014"/>
    </source>
</evidence>
<dbReference type="SUPFAM" id="SSF47384">
    <property type="entry name" value="Homodimeric domain of signal transducing histidine kinase"/>
    <property type="match status" value="1"/>
</dbReference>
<dbReference type="PANTHER" id="PTHR43047">
    <property type="entry name" value="TWO-COMPONENT HISTIDINE PROTEIN KINASE"/>
    <property type="match status" value="1"/>
</dbReference>
<evidence type="ECO:0000256" key="14">
    <source>
        <dbReference type="ARBA" id="ARBA00022840"/>
    </source>
</evidence>
<evidence type="ECO:0000256" key="8">
    <source>
        <dbReference type="ARBA" id="ARBA00022490"/>
    </source>
</evidence>
<dbReference type="SUPFAM" id="SSF52172">
    <property type="entry name" value="CheY-like"/>
    <property type="match status" value="1"/>
</dbReference>
<dbReference type="InterPro" id="IPR011006">
    <property type="entry name" value="CheY-like_superfamily"/>
</dbReference>
<organism evidence="25 26">
    <name type="scientific">Paenibacillus sedimenti</name>
    <dbReference type="NCBI Taxonomy" id="2770274"/>
    <lineage>
        <taxon>Bacteria</taxon>
        <taxon>Bacillati</taxon>
        <taxon>Bacillota</taxon>
        <taxon>Bacilli</taxon>
        <taxon>Bacillales</taxon>
        <taxon>Paenibacillaceae</taxon>
        <taxon>Paenibacillus</taxon>
    </lineage>
</organism>
<keyword evidence="13" id="KW-0418">Kinase</keyword>
<dbReference type="PROSITE" id="PS50110">
    <property type="entry name" value="RESPONSE_REGULATORY"/>
    <property type="match status" value="1"/>
</dbReference>
<comment type="similarity">
    <text evidence="4">In the N-terminal section; belongs to the phytochrome family.</text>
</comment>
<dbReference type="FunFam" id="3.30.565.10:FF:000010">
    <property type="entry name" value="Sensor histidine kinase RcsC"/>
    <property type="match status" value="1"/>
</dbReference>
<dbReference type="EMBL" id="JACVVD010000008">
    <property type="protein sequence ID" value="MBD0382618.1"/>
    <property type="molecule type" value="Genomic_DNA"/>
</dbReference>
<dbReference type="InterPro" id="IPR001789">
    <property type="entry name" value="Sig_transdc_resp-reg_receiver"/>
</dbReference>
<evidence type="ECO:0000256" key="5">
    <source>
        <dbReference type="ARBA" id="ARBA00012438"/>
    </source>
</evidence>
<dbReference type="GO" id="GO:0005886">
    <property type="term" value="C:plasma membrane"/>
    <property type="evidence" value="ECO:0007669"/>
    <property type="project" value="TreeGrafter"/>
</dbReference>
<evidence type="ECO:0000256" key="3">
    <source>
        <dbReference type="ARBA" id="ARBA00004496"/>
    </source>
</evidence>
<dbReference type="PANTHER" id="PTHR43047:SF72">
    <property type="entry name" value="OSMOSENSING HISTIDINE PROTEIN KINASE SLN1"/>
    <property type="match status" value="1"/>
</dbReference>
<comment type="cofactor">
    <cofactor evidence="2">
        <name>[4Fe-4S] cluster</name>
        <dbReference type="ChEBI" id="CHEBI:49883"/>
    </cofactor>
</comment>
<dbReference type="Pfam" id="PF00072">
    <property type="entry name" value="Response_reg"/>
    <property type="match status" value="1"/>
</dbReference>
<accession>A0A926QL96</accession>
<dbReference type="InterPro" id="IPR036890">
    <property type="entry name" value="HATPase_C_sf"/>
</dbReference>
<dbReference type="SMART" id="SM00387">
    <property type="entry name" value="HATPase_c"/>
    <property type="match status" value="2"/>
</dbReference>